<evidence type="ECO:0000313" key="3">
    <source>
        <dbReference type="Proteomes" id="UP000247932"/>
    </source>
</evidence>
<gene>
    <name evidence="2" type="ORF">DKK70_09240</name>
</gene>
<dbReference type="RefSeq" id="WP_110433749.1">
    <property type="nucleotide sequence ID" value="NZ_QGLR01000011.1"/>
</dbReference>
<name>A0A2V4E131_9GAMM</name>
<reference evidence="2 3" key="1">
    <citation type="submission" date="2018-05" db="EMBL/GenBank/DDBJ databases">
        <title>Reference genomes for bee gut microbiota database.</title>
        <authorList>
            <person name="Ellegaard K.M."/>
        </authorList>
    </citation>
    <scope>NUCLEOTIDE SEQUENCE [LARGE SCALE GENOMIC DNA]</scope>
    <source>
        <strain evidence="2 3">ESL0182</strain>
    </source>
</reference>
<proteinExistence type="predicted"/>
<comment type="caution">
    <text evidence="2">The sequence shown here is derived from an EMBL/GenBank/DDBJ whole genome shotgun (WGS) entry which is preliminary data.</text>
</comment>
<dbReference type="EMBL" id="QGLR01000011">
    <property type="protein sequence ID" value="PXZ06845.1"/>
    <property type="molecule type" value="Genomic_DNA"/>
</dbReference>
<keyword evidence="1" id="KW-0812">Transmembrane</keyword>
<organism evidence="2 3">
    <name type="scientific">Gilliamella apicola</name>
    <dbReference type="NCBI Taxonomy" id="1196095"/>
    <lineage>
        <taxon>Bacteria</taxon>
        <taxon>Pseudomonadati</taxon>
        <taxon>Pseudomonadota</taxon>
        <taxon>Gammaproteobacteria</taxon>
        <taxon>Orbales</taxon>
        <taxon>Orbaceae</taxon>
        <taxon>Gilliamella</taxon>
    </lineage>
</organism>
<sequence length="59" mass="6119">MGNDFSKGVDSAVSIITGIITGGLAGASAPWLAEQIKLHTGHIYPTLLIMAKAEVLNLL</sequence>
<keyword evidence="3" id="KW-1185">Reference proteome</keyword>
<accession>A0A2V4E131</accession>
<feature type="transmembrane region" description="Helical" evidence="1">
    <location>
        <begin position="12"/>
        <end position="33"/>
    </location>
</feature>
<keyword evidence="1" id="KW-0472">Membrane</keyword>
<protein>
    <submittedName>
        <fullName evidence="2">Uncharacterized protein</fullName>
    </submittedName>
</protein>
<keyword evidence="1" id="KW-1133">Transmembrane helix</keyword>
<dbReference type="Proteomes" id="UP000247932">
    <property type="component" value="Unassembled WGS sequence"/>
</dbReference>
<dbReference type="AlphaFoldDB" id="A0A2V4E131"/>
<evidence type="ECO:0000256" key="1">
    <source>
        <dbReference type="SAM" id="Phobius"/>
    </source>
</evidence>
<evidence type="ECO:0000313" key="2">
    <source>
        <dbReference type="EMBL" id="PXZ06845.1"/>
    </source>
</evidence>